<protein>
    <submittedName>
        <fullName evidence="2">Uncharacterized protein</fullName>
    </submittedName>
</protein>
<feature type="compositionally biased region" description="Basic and acidic residues" evidence="1">
    <location>
        <begin position="51"/>
        <end position="63"/>
    </location>
</feature>
<accession>A0A5B7FV81</accession>
<feature type="region of interest" description="Disordered" evidence="1">
    <location>
        <begin position="47"/>
        <end position="79"/>
    </location>
</feature>
<dbReference type="Proteomes" id="UP000324222">
    <property type="component" value="Unassembled WGS sequence"/>
</dbReference>
<reference evidence="2 3" key="1">
    <citation type="submission" date="2019-05" db="EMBL/GenBank/DDBJ databases">
        <title>Another draft genome of Portunus trituberculatus and its Hox gene families provides insights of decapod evolution.</title>
        <authorList>
            <person name="Jeong J.-H."/>
            <person name="Song I."/>
            <person name="Kim S."/>
            <person name="Choi T."/>
            <person name="Kim D."/>
            <person name="Ryu S."/>
            <person name="Kim W."/>
        </authorList>
    </citation>
    <scope>NUCLEOTIDE SEQUENCE [LARGE SCALE GENOMIC DNA]</scope>
    <source>
        <tissue evidence="2">Muscle</tissue>
    </source>
</reference>
<feature type="compositionally biased region" description="Basic and acidic residues" evidence="1">
    <location>
        <begin position="19"/>
        <end position="28"/>
    </location>
</feature>
<dbReference type="EMBL" id="VSRR010008520">
    <property type="protein sequence ID" value="MPC48863.1"/>
    <property type="molecule type" value="Genomic_DNA"/>
</dbReference>
<proteinExistence type="predicted"/>
<comment type="caution">
    <text evidence="2">The sequence shown here is derived from an EMBL/GenBank/DDBJ whole genome shotgun (WGS) entry which is preliminary data.</text>
</comment>
<dbReference type="AlphaFoldDB" id="A0A5B7FV81"/>
<evidence type="ECO:0000313" key="3">
    <source>
        <dbReference type="Proteomes" id="UP000324222"/>
    </source>
</evidence>
<evidence type="ECO:0000313" key="2">
    <source>
        <dbReference type="EMBL" id="MPC48863.1"/>
    </source>
</evidence>
<keyword evidence="3" id="KW-1185">Reference proteome</keyword>
<gene>
    <name evidence="2" type="ORF">E2C01_042649</name>
</gene>
<organism evidence="2 3">
    <name type="scientific">Portunus trituberculatus</name>
    <name type="common">Swimming crab</name>
    <name type="synonym">Neptunus trituberculatus</name>
    <dbReference type="NCBI Taxonomy" id="210409"/>
    <lineage>
        <taxon>Eukaryota</taxon>
        <taxon>Metazoa</taxon>
        <taxon>Ecdysozoa</taxon>
        <taxon>Arthropoda</taxon>
        <taxon>Crustacea</taxon>
        <taxon>Multicrustacea</taxon>
        <taxon>Malacostraca</taxon>
        <taxon>Eumalacostraca</taxon>
        <taxon>Eucarida</taxon>
        <taxon>Decapoda</taxon>
        <taxon>Pleocyemata</taxon>
        <taxon>Brachyura</taxon>
        <taxon>Eubrachyura</taxon>
        <taxon>Portunoidea</taxon>
        <taxon>Portunidae</taxon>
        <taxon>Portuninae</taxon>
        <taxon>Portunus</taxon>
    </lineage>
</organism>
<evidence type="ECO:0000256" key="1">
    <source>
        <dbReference type="SAM" id="MobiDB-lite"/>
    </source>
</evidence>
<feature type="compositionally biased region" description="Basic residues" evidence="1">
    <location>
        <begin position="7"/>
        <end position="18"/>
    </location>
</feature>
<sequence>MTSTPRHAQHTTRHRRLRKGDTAAREERHDIQLSALVKFCVLSRNRGAKGRVGEEKKIRRDQVEASLPCSNGEGQDLDA</sequence>
<name>A0A5B7FV81_PORTR</name>
<feature type="region of interest" description="Disordered" evidence="1">
    <location>
        <begin position="1"/>
        <end position="28"/>
    </location>
</feature>